<reference evidence="5" key="3">
    <citation type="submission" date="2021-06" db="EMBL/GenBank/DDBJ databases">
        <title>Genomic Description and Analysis of Intracellular Bacteria, Candidatus Berkiella cookevillensis and Candidatus Berkiella aquae.</title>
        <authorList>
            <person name="Kidane D.T."/>
            <person name="Mehari Y.T."/>
            <person name="Rice F.C."/>
            <person name="Arivett B.A."/>
            <person name="Farone A.L."/>
            <person name="Berk S.G."/>
            <person name="Farone M.B."/>
        </authorList>
    </citation>
    <scope>NUCLEOTIDE SEQUENCE</scope>
    <source>
        <strain evidence="5">HT99</strain>
    </source>
</reference>
<dbReference type="Pfam" id="PF00069">
    <property type="entry name" value="Pkinase"/>
    <property type="match status" value="1"/>
</dbReference>
<evidence type="ECO:0000313" key="4">
    <source>
        <dbReference type="EMBL" id="KRG22602.1"/>
    </source>
</evidence>
<dbReference type="InterPro" id="IPR017441">
    <property type="entry name" value="Protein_kinase_ATP_BS"/>
</dbReference>
<proteinExistence type="predicted"/>
<reference evidence="5" key="2">
    <citation type="journal article" date="2016" name="Genome Announc.">
        <title>Draft Genome Sequences of Two Novel Amoeba-Resistant Intranuclear Bacteria, 'Candidatus Berkiella cookevillensis' and 'Candidatus Berkiella aquae'.</title>
        <authorList>
            <person name="Mehari Y.T."/>
            <person name="Arivett B.A."/>
            <person name="Farone A.L."/>
            <person name="Gunderson J.H."/>
            <person name="Farone M.B."/>
        </authorList>
    </citation>
    <scope>NUCLEOTIDE SEQUENCE</scope>
    <source>
        <strain evidence="5">HT99</strain>
    </source>
</reference>
<keyword evidence="1" id="KW-0067">ATP-binding</keyword>
<feature type="coiled-coil region" evidence="2">
    <location>
        <begin position="616"/>
        <end position="647"/>
    </location>
</feature>
<reference evidence="4" key="1">
    <citation type="submission" date="2015-09" db="EMBL/GenBank/DDBJ databases">
        <title>Draft Genome Sequences of Two Novel Amoeba-resistant Intranuclear Bacteria, Candidatus Berkiella cookevillensis and Candidatus Berkiella aquae.</title>
        <authorList>
            <person name="Mehari Y.T."/>
            <person name="Arivett B.A."/>
            <person name="Farone A.L."/>
            <person name="Gunderson J.H."/>
            <person name="Farone M.B."/>
        </authorList>
    </citation>
    <scope>NUCLEOTIDE SEQUENCE [LARGE SCALE GENOMIC DNA]</scope>
    <source>
        <strain evidence="4">HT99</strain>
    </source>
</reference>
<name>A0A0Q9YYH2_9GAMM</name>
<feature type="binding site" evidence="1">
    <location>
        <position position="110"/>
    </location>
    <ligand>
        <name>ATP</name>
        <dbReference type="ChEBI" id="CHEBI:30616"/>
    </ligand>
</feature>
<dbReference type="InterPro" id="IPR000719">
    <property type="entry name" value="Prot_kinase_dom"/>
</dbReference>
<dbReference type="GO" id="GO:0004672">
    <property type="term" value="F:protein kinase activity"/>
    <property type="evidence" value="ECO:0007669"/>
    <property type="project" value="InterPro"/>
</dbReference>
<dbReference type="Gene3D" id="3.30.200.20">
    <property type="entry name" value="Phosphorylase Kinase, domain 1"/>
    <property type="match status" value="1"/>
</dbReference>
<dbReference type="SUPFAM" id="SSF56112">
    <property type="entry name" value="Protein kinase-like (PK-like)"/>
    <property type="match status" value="1"/>
</dbReference>
<dbReference type="Gene3D" id="1.10.510.10">
    <property type="entry name" value="Transferase(Phosphotransferase) domain 1"/>
    <property type="match status" value="1"/>
</dbReference>
<evidence type="ECO:0000256" key="1">
    <source>
        <dbReference type="PROSITE-ProRule" id="PRU10141"/>
    </source>
</evidence>
<dbReference type="EMBL" id="LKAJ01000001">
    <property type="protein sequence ID" value="KRG22602.1"/>
    <property type="molecule type" value="Genomic_DNA"/>
</dbReference>
<dbReference type="EMBL" id="LKAJ02000001">
    <property type="protein sequence ID" value="MCS5712033.1"/>
    <property type="molecule type" value="Genomic_DNA"/>
</dbReference>
<comment type="caution">
    <text evidence="4">The sequence shown here is derived from an EMBL/GenBank/DDBJ whole genome shotgun (WGS) entry which is preliminary data.</text>
</comment>
<organism evidence="4">
    <name type="scientific">Candidatus Berkiella aquae</name>
    <dbReference type="NCBI Taxonomy" id="295108"/>
    <lineage>
        <taxon>Bacteria</taxon>
        <taxon>Pseudomonadati</taxon>
        <taxon>Pseudomonadota</taxon>
        <taxon>Gammaproteobacteria</taxon>
        <taxon>Candidatus Berkiellales</taxon>
        <taxon>Candidatus Berkiellaceae</taxon>
        <taxon>Candidatus Berkiella</taxon>
    </lineage>
</organism>
<dbReference type="InterPro" id="IPR011009">
    <property type="entry name" value="Kinase-like_dom_sf"/>
</dbReference>
<dbReference type="RefSeq" id="WP_075064799.1">
    <property type="nucleotide sequence ID" value="NZ_LKAJ02000001.1"/>
</dbReference>
<feature type="domain" description="Protein kinase" evidence="3">
    <location>
        <begin position="81"/>
        <end position="491"/>
    </location>
</feature>
<keyword evidence="4" id="KW-0808">Transferase</keyword>
<dbReference type="PROSITE" id="PS50011">
    <property type="entry name" value="PROTEIN_KINASE_DOM"/>
    <property type="match status" value="1"/>
</dbReference>
<evidence type="ECO:0000256" key="2">
    <source>
        <dbReference type="SAM" id="Coils"/>
    </source>
</evidence>
<sequence>MKTFQRIHPKLIDDETQRKGYLLSQKAHNYVRQLQLQHAFSQIQKGEPVVPLTGQLLIPGAKHPNLTWPVYIGEKGETIAIYTEGKLGQGAFGGVYVGVNLDTGEARAIKIQYPASEKAVVDIKEEESVLEQLGRFDDRLVIQDLPLAVDFVRTEHFKKLNGLTATLQKLNMMQSEDVEKLVRAEDSAELIKTLLAKINEKYSNNFQQFKIDFLKNGASDFLENSIGIDLEHFEKNITPELFEEILKEYFSDYFENVTDEIDGVKQFIAFSAQSMAWGVNLLDYSEQSHSELDNLDVAIQMLEKIHELHEFHSEQVPHGYVHRDIKAANVMWDEKTKSLIVVDMGFTRALGSDHTFADGKLAGTPCAIAPELIIELSNDEKPRFSTKTDMYAAGVVLLELYSKLQVEIPFTQQEGYEKGAYEQAQEVHSSLSSNPDYSGLPPVLVESVSDVLKDEVTEPRKSIYDTIKKMLDVNPNHRISFPDAIESLKQIRARMELENPTPVSKIVAPRSQPLPQQAAKVGEQLYSGEQNEIKTLLEQSIGKITTLLADNSNKPDAPKIKSGQAFLRQLPSLKQKMASELAYWIRQLKALRVQDTIKPAEIQFLIKSIDKELQDTEKAMTHMVELKQELQNIKANLEDKLLNKSEIGFKKRLK</sequence>
<gene>
    <name evidence="4" type="ORF">HT99x_00140</name>
    <name evidence="5" type="ORF">HT99x_011370</name>
</gene>
<dbReference type="GO" id="GO:0005524">
    <property type="term" value="F:ATP binding"/>
    <property type="evidence" value="ECO:0007669"/>
    <property type="project" value="UniProtKB-UniRule"/>
</dbReference>
<dbReference type="STRING" id="295108.HT99x_00140"/>
<dbReference type="PANTHER" id="PTHR44167:SF24">
    <property type="entry name" value="SERINE_THREONINE-PROTEIN KINASE CHK2"/>
    <property type="match status" value="1"/>
</dbReference>
<keyword evidence="1" id="KW-0547">Nucleotide-binding</keyword>
<dbReference type="PANTHER" id="PTHR44167">
    <property type="entry name" value="OVARIAN-SPECIFIC SERINE/THREONINE-PROTEIN KINASE LOK-RELATED"/>
    <property type="match status" value="1"/>
</dbReference>
<dbReference type="SMART" id="SM00220">
    <property type="entry name" value="S_TKc"/>
    <property type="match status" value="1"/>
</dbReference>
<dbReference type="OrthoDB" id="5633255at2"/>
<keyword evidence="6" id="KW-1185">Reference proteome</keyword>
<dbReference type="AlphaFoldDB" id="A0A0Q9YYH2"/>
<evidence type="ECO:0000313" key="5">
    <source>
        <dbReference type="EMBL" id="MCS5712033.1"/>
    </source>
</evidence>
<protein>
    <submittedName>
        <fullName evidence="4 5">Protein kinase</fullName>
    </submittedName>
</protein>
<keyword evidence="4" id="KW-0418">Kinase</keyword>
<accession>A0A0Q9YYH2</accession>
<dbReference type="Proteomes" id="UP000051497">
    <property type="component" value="Unassembled WGS sequence"/>
</dbReference>
<evidence type="ECO:0000313" key="6">
    <source>
        <dbReference type="Proteomes" id="UP000051497"/>
    </source>
</evidence>
<evidence type="ECO:0000259" key="3">
    <source>
        <dbReference type="PROSITE" id="PS50011"/>
    </source>
</evidence>
<dbReference type="PROSITE" id="PS00107">
    <property type="entry name" value="PROTEIN_KINASE_ATP"/>
    <property type="match status" value="1"/>
</dbReference>
<keyword evidence="2" id="KW-0175">Coiled coil</keyword>